<dbReference type="Proteomes" id="UP000032250">
    <property type="component" value="Unassembled WGS sequence"/>
</dbReference>
<dbReference type="RefSeq" id="WP_043031818.1">
    <property type="nucleotide sequence ID" value="NZ_JXSU01000007.1"/>
</dbReference>
<dbReference type="InterPro" id="IPR023346">
    <property type="entry name" value="Lysozyme-like_dom_sf"/>
</dbReference>
<dbReference type="InterPro" id="IPR008258">
    <property type="entry name" value="Transglycosylase_SLT_dom_1"/>
</dbReference>
<dbReference type="SUPFAM" id="SSF53955">
    <property type="entry name" value="Lysozyme-like"/>
    <property type="match status" value="1"/>
</dbReference>
<protein>
    <submittedName>
        <fullName evidence="2">Lytic transglycosylase</fullName>
    </submittedName>
</protein>
<dbReference type="AlphaFoldDB" id="A0A0D0ZXT6"/>
<organism evidence="2 3">
    <name type="scientific">Clostridium botulinum B2 450</name>
    <dbReference type="NCBI Taxonomy" id="1379739"/>
    <lineage>
        <taxon>Bacteria</taxon>
        <taxon>Bacillati</taxon>
        <taxon>Bacillota</taxon>
        <taxon>Clostridia</taxon>
        <taxon>Eubacteriales</taxon>
        <taxon>Clostridiaceae</taxon>
        <taxon>Clostridium</taxon>
    </lineage>
</organism>
<dbReference type="Gene3D" id="1.10.530.10">
    <property type="match status" value="1"/>
</dbReference>
<dbReference type="PATRIC" id="fig|1379739.3.peg.1806"/>
<dbReference type="HOGENOM" id="CLU_134912_0_0_9"/>
<comment type="caution">
    <text evidence="2">The sequence shown here is derived from an EMBL/GenBank/DDBJ whole genome shotgun (WGS) entry which is preliminary data.</text>
</comment>
<gene>
    <name evidence="2" type="ORF">N495_07330</name>
</gene>
<reference evidence="2 3" key="1">
    <citation type="submission" date="2014-06" db="EMBL/GenBank/DDBJ databases">
        <title>Genome characterization of distinct group I Clostridium botulinum lineages.</title>
        <authorList>
            <person name="Giordani F."/>
            <person name="Anselmo A."/>
            <person name="Fillo S."/>
            <person name="Palozzi A.M."/>
            <person name="Fortunato A."/>
            <person name="Gentile B."/>
            <person name="Ciammaruconi A."/>
            <person name="Anniballi F."/>
            <person name="De Medici D."/>
            <person name="Lista F."/>
        </authorList>
    </citation>
    <scope>NUCLEOTIDE SEQUENCE [LARGE SCALE GENOMIC DNA]</scope>
    <source>
        <strain evidence="2 3">B2 450</strain>
    </source>
</reference>
<feature type="domain" description="Transglycosylase SLT" evidence="1">
    <location>
        <begin position="36"/>
        <end position="117"/>
    </location>
</feature>
<evidence type="ECO:0000313" key="2">
    <source>
        <dbReference type="EMBL" id="KIS23408.1"/>
    </source>
</evidence>
<evidence type="ECO:0000313" key="3">
    <source>
        <dbReference type="Proteomes" id="UP000032250"/>
    </source>
</evidence>
<accession>A0A0D0ZXT6</accession>
<name>A0A0D0ZXT6_CLOBO</name>
<evidence type="ECO:0000259" key="1">
    <source>
        <dbReference type="Pfam" id="PF01464"/>
    </source>
</evidence>
<proteinExistence type="predicted"/>
<dbReference type="OrthoDB" id="1757453at2"/>
<sequence length="165" mass="19273">MKKILKSLVGLVLILAIGSGVFLRNVLFDLKHKDEIKKYATEYNVDPYLVAAVINFETANEELKYEPSKHCGPFNLKDTKVLDYAKEMGLKNFKKEDIGNPDVNVKIGTWYISKNFKGDYREFAVKWIERNQSEDDKMKDYAREYYGPKIEKRAKIYKVVHPELK</sequence>
<dbReference type="EMBL" id="JXSU01000007">
    <property type="protein sequence ID" value="KIS23408.1"/>
    <property type="molecule type" value="Genomic_DNA"/>
</dbReference>
<dbReference type="Pfam" id="PF01464">
    <property type="entry name" value="SLT"/>
    <property type="match status" value="1"/>
</dbReference>